<proteinExistence type="predicted"/>
<organism evidence="2 3">
    <name type="scientific">Bradyrhizobium diversitatis</name>
    <dbReference type="NCBI Taxonomy" id="2755406"/>
    <lineage>
        <taxon>Bacteria</taxon>
        <taxon>Pseudomonadati</taxon>
        <taxon>Pseudomonadota</taxon>
        <taxon>Alphaproteobacteria</taxon>
        <taxon>Hyphomicrobiales</taxon>
        <taxon>Nitrobacteraceae</taxon>
        <taxon>Bradyrhizobium</taxon>
    </lineage>
</organism>
<comment type="caution">
    <text evidence="2">The sequence shown here is derived from an EMBL/GenBank/DDBJ whole genome shotgun (WGS) entry which is preliminary data.</text>
</comment>
<dbReference type="PANTHER" id="PTHR41252">
    <property type="entry name" value="BLR2505 PROTEIN"/>
    <property type="match status" value="1"/>
</dbReference>
<keyword evidence="3" id="KW-1185">Reference proteome</keyword>
<dbReference type="EMBL" id="JACEGD010000020">
    <property type="protein sequence ID" value="MBH5389033.1"/>
    <property type="molecule type" value="Genomic_DNA"/>
</dbReference>
<dbReference type="Pfam" id="PF12680">
    <property type="entry name" value="SnoaL_2"/>
    <property type="match status" value="1"/>
</dbReference>
<dbReference type="Proteomes" id="UP001194539">
    <property type="component" value="Unassembled WGS sequence"/>
</dbReference>
<feature type="domain" description="SnoaL-like" evidence="1">
    <location>
        <begin position="15"/>
        <end position="119"/>
    </location>
</feature>
<protein>
    <submittedName>
        <fullName evidence="2">Nuclear transport factor 2 family protein</fullName>
    </submittedName>
</protein>
<reference evidence="2 3" key="1">
    <citation type="submission" date="2020-07" db="EMBL/GenBank/DDBJ databases">
        <title>Bradyrhizobium diversity isolated from nodules of indigenous legumes of Western Australia.</title>
        <authorList>
            <person name="Klepa M.S."/>
        </authorList>
    </citation>
    <scope>NUCLEOTIDE SEQUENCE [LARGE SCALE GENOMIC DNA]</scope>
    <source>
        <strain evidence="2 3">CNPSo 4019</strain>
    </source>
</reference>
<dbReference type="SUPFAM" id="SSF54427">
    <property type="entry name" value="NTF2-like"/>
    <property type="match status" value="1"/>
</dbReference>
<dbReference type="Gene3D" id="3.10.450.50">
    <property type="match status" value="1"/>
</dbReference>
<evidence type="ECO:0000313" key="2">
    <source>
        <dbReference type="EMBL" id="MBH5389033.1"/>
    </source>
</evidence>
<gene>
    <name evidence="2" type="ORF">H1B27_22475</name>
</gene>
<evidence type="ECO:0000313" key="3">
    <source>
        <dbReference type="Proteomes" id="UP001194539"/>
    </source>
</evidence>
<evidence type="ECO:0000259" key="1">
    <source>
        <dbReference type="Pfam" id="PF12680"/>
    </source>
</evidence>
<dbReference type="PANTHER" id="PTHR41252:SF1">
    <property type="entry name" value="BLR2505 PROTEIN"/>
    <property type="match status" value="1"/>
</dbReference>
<dbReference type="InterPro" id="IPR032710">
    <property type="entry name" value="NTF2-like_dom_sf"/>
</dbReference>
<dbReference type="RefSeq" id="WP_197967561.1">
    <property type="nucleotide sequence ID" value="NZ_JACEGD010000020.1"/>
</dbReference>
<name>A0ABS0P740_9BRAD</name>
<dbReference type="InterPro" id="IPR037401">
    <property type="entry name" value="SnoaL-like"/>
</dbReference>
<sequence length="135" mass="14862">MGQREDMLALVMSAYAARDGGDTEGLVTAFHPDGLFSLKGDKNALELTGSVHGHPNLRGVFSQLIEDFRFERREIVAELVDGDRVAIHSRVDVRYGPTGQTTRTEILDLFKIQDGKIVELIEFADTAQVKAMVSA</sequence>
<accession>A0ABS0P740</accession>